<evidence type="ECO:0000256" key="1">
    <source>
        <dbReference type="ARBA" id="ARBA00022737"/>
    </source>
</evidence>
<evidence type="ECO:0000313" key="5">
    <source>
        <dbReference type="Proteomes" id="UP001266305"/>
    </source>
</evidence>
<name>A0ABQ9UQI0_SAGOE</name>
<dbReference type="PANTHER" id="PTHR21560:SF0">
    <property type="entry name" value="KINASE NON-CATALYTIC C-LOBE DOMAIN-CONTAINING PROTEIN 1"/>
    <property type="match status" value="1"/>
</dbReference>
<organism evidence="4 5">
    <name type="scientific">Saguinus oedipus</name>
    <name type="common">Cotton-top tamarin</name>
    <name type="synonym">Oedipomidas oedipus</name>
    <dbReference type="NCBI Taxonomy" id="9490"/>
    <lineage>
        <taxon>Eukaryota</taxon>
        <taxon>Metazoa</taxon>
        <taxon>Chordata</taxon>
        <taxon>Craniata</taxon>
        <taxon>Vertebrata</taxon>
        <taxon>Euteleostomi</taxon>
        <taxon>Mammalia</taxon>
        <taxon>Eutheria</taxon>
        <taxon>Euarchontoglires</taxon>
        <taxon>Primates</taxon>
        <taxon>Haplorrhini</taxon>
        <taxon>Platyrrhini</taxon>
        <taxon>Cebidae</taxon>
        <taxon>Callitrichinae</taxon>
        <taxon>Saguinus</taxon>
    </lineage>
</organism>
<keyword evidence="5" id="KW-1185">Reference proteome</keyword>
<dbReference type="PANTHER" id="PTHR21560">
    <property type="entry name" value="VERY KIND PROTEIN"/>
    <property type="match status" value="1"/>
</dbReference>
<dbReference type="Proteomes" id="UP001266305">
    <property type="component" value="Unassembled WGS sequence"/>
</dbReference>
<evidence type="ECO:0000259" key="3">
    <source>
        <dbReference type="PROSITE" id="PS51377"/>
    </source>
</evidence>
<feature type="region of interest" description="Disordered" evidence="2">
    <location>
        <begin position="1"/>
        <end position="40"/>
    </location>
</feature>
<accession>A0ABQ9UQI0</accession>
<dbReference type="EMBL" id="JASSZA010000011">
    <property type="protein sequence ID" value="KAK2099335.1"/>
    <property type="molecule type" value="Genomic_DNA"/>
</dbReference>
<protein>
    <recommendedName>
        <fullName evidence="3">KIND domain-containing protein</fullName>
    </recommendedName>
</protein>
<reference evidence="4 5" key="1">
    <citation type="submission" date="2023-05" db="EMBL/GenBank/DDBJ databases">
        <title>B98-5 Cell Line De Novo Hybrid Assembly: An Optical Mapping Approach.</title>
        <authorList>
            <person name="Kananen K."/>
            <person name="Auerbach J.A."/>
            <person name="Kautto E."/>
            <person name="Blachly J.S."/>
        </authorList>
    </citation>
    <scope>NUCLEOTIDE SEQUENCE [LARGE SCALE GENOMIC DNA]</scope>
    <source>
        <strain evidence="4">B95-8</strain>
        <tissue evidence="4">Cell line</tissue>
    </source>
</reference>
<feature type="domain" description="KIND" evidence="3">
    <location>
        <begin position="87"/>
        <end position="166"/>
    </location>
</feature>
<evidence type="ECO:0000256" key="2">
    <source>
        <dbReference type="SAM" id="MobiDB-lite"/>
    </source>
</evidence>
<dbReference type="InterPro" id="IPR029899">
    <property type="entry name" value="KNDC1"/>
</dbReference>
<keyword evidence="1" id="KW-0677">Repeat</keyword>
<evidence type="ECO:0000313" key="4">
    <source>
        <dbReference type="EMBL" id="KAK2099335.1"/>
    </source>
</evidence>
<dbReference type="PROSITE" id="PS51377">
    <property type="entry name" value="KIND"/>
    <property type="match status" value="1"/>
</dbReference>
<dbReference type="Gene3D" id="1.10.510.10">
    <property type="entry name" value="Transferase(Phosphotransferase) domain 1"/>
    <property type="match status" value="1"/>
</dbReference>
<dbReference type="InterPro" id="IPR011019">
    <property type="entry name" value="KIND_dom"/>
</dbReference>
<comment type="caution">
    <text evidence="4">The sequence shown here is derived from an EMBL/GenBank/DDBJ whole genome shotgun (WGS) entry which is preliminary data.</text>
</comment>
<proteinExistence type="predicted"/>
<gene>
    <name evidence="4" type="ORF">P7K49_024786</name>
</gene>
<sequence length="166" mass="17749">MGQSSREPVGGSGYPGEQATQQLRPSLREEGPVPRLADVPPNTWPEALSLTHALKHCHELSLSQGICQGWLGVLPSSRSGLSWQENVSLADILSLRDRGLSEQEAWAVCRECGLAMQSVAHAAIFQSLCITPDTLAFNTSGNVCFMEQLSGEEAAGPWAEALSGCM</sequence>